<sequence length="162" mass="18156">MLFSCCPADSIRCGVLEDFLAVKLRKEKKSGSLVREKTRKLQEKASTWQIFGSFNKSLAKLKSGKRKIPGDRATRMCFCSATYGFQGILELKEAMTRDPRTWPRPSLTHGGWLYVHIGAVCCYHGNGQGPSIGCTFLSVIIVSRFIVCIYFMVPQSCFESRG</sequence>
<accession>A0A9I9EMG3</accession>
<evidence type="ECO:0000313" key="1">
    <source>
        <dbReference type="EnsemblPlants" id="MELO3C035434.2.1"/>
    </source>
</evidence>
<dbReference type="EnsemblPlants" id="MELO3C035434.2.1">
    <property type="protein sequence ID" value="MELO3C035434.2.1"/>
    <property type="gene ID" value="MELO3C035434.2"/>
</dbReference>
<name>A0A9I9EMG3_CUCME</name>
<organism evidence="1">
    <name type="scientific">Cucumis melo</name>
    <name type="common">Muskmelon</name>
    <dbReference type="NCBI Taxonomy" id="3656"/>
    <lineage>
        <taxon>Eukaryota</taxon>
        <taxon>Viridiplantae</taxon>
        <taxon>Streptophyta</taxon>
        <taxon>Embryophyta</taxon>
        <taxon>Tracheophyta</taxon>
        <taxon>Spermatophyta</taxon>
        <taxon>Magnoliopsida</taxon>
        <taxon>eudicotyledons</taxon>
        <taxon>Gunneridae</taxon>
        <taxon>Pentapetalae</taxon>
        <taxon>rosids</taxon>
        <taxon>fabids</taxon>
        <taxon>Cucurbitales</taxon>
        <taxon>Cucurbitaceae</taxon>
        <taxon>Benincaseae</taxon>
        <taxon>Cucumis</taxon>
    </lineage>
</organism>
<dbReference type="Gramene" id="MELO3C035434.2.1">
    <property type="protein sequence ID" value="MELO3C035434.2.1"/>
    <property type="gene ID" value="MELO3C035434.2"/>
</dbReference>
<proteinExistence type="predicted"/>
<reference evidence="1" key="1">
    <citation type="submission" date="2023-03" db="UniProtKB">
        <authorList>
            <consortium name="EnsemblPlants"/>
        </authorList>
    </citation>
    <scope>IDENTIFICATION</scope>
</reference>
<protein>
    <submittedName>
        <fullName evidence="1">Uncharacterized protein</fullName>
    </submittedName>
</protein>
<dbReference type="AlphaFoldDB" id="A0A9I9EMG3"/>